<evidence type="ECO:0000313" key="1">
    <source>
        <dbReference type="EMBL" id="KAF6169950.1"/>
    </source>
</evidence>
<organism evidence="1 2">
    <name type="scientific">Kingdonia uniflora</name>
    <dbReference type="NCBI Taxonomy" id="39325"/>
    <lineage>
        <taxon>Eukaryota</taxon>
        <taxon>Viridiplantae</taxon>
        <taxon>Streptophyta</taxon>
        <taxon>Embryophyta</taxon>
        <taxon>Tracheophyta</taxon>
        <taxon>Spermatophyta</taxon>
        <taxon>Magnoliopsida</taxon>
        <taxon>Ranunculales</taxon>
        <taxon>Circaeasteraceae</taxon>
        <taxon>Kingdonia</taxon>
    </lineage>
</organism>
<dbReference type="AlphaFoldDB" id="A0A7J7NSC8"/>
<accession>A0A7J7NSC8</accession>
<proteinExistence type="predicted"/>
<dbReference type="OrthoDB" id="1930928at2759"/>
<sequence length="162" mass="18560">MVIRSTPSNDNTPSNWVYTTNNIMSPSLLTPSTENAFSRRMLAQRGRRKRECDSIHYDVEVVYYNPIESDGERNIDDEGNDSINEVDKGNINGNDEEVQLGCHFLGQMDIVPNLNALPNEFQELYDSYGPHSRLFRRYMRKYNAVKAFTSPGVHMDNRVAHG</sequence>
<gene>
    <name evidence="1" type="ORF">GIB67_034342</name>
</gene>
<protein>
    <submittedName>
        <fullName evidence="1">Uncharacterized protein</fullName>
    </submittedName>
</protein>
<evidence type="ECO:0000313" key="2">
    <source>
        <dbReference type="Proteomes" id="UP000541444"/>
    </source>
</evidence>
<dbReference type="EMBL" id="JACGCM010000622">
    <property type="protein sequence ID" value="KAF6169950.1"/>
    <property type="molecule type" value="Genomic_DNA"/>
</dbReference>
<name>A0A7J7NSC8_9MAGN</name>
<reference evidence="1 2" key="1">
    <citation type="journal article" date="2020" name="IScience">
        <title>Genome Sequencing of the Endangered Kingdonia uniflora (Circaeasteraceae, Ranunculales) Reveals Potential Mechanisms of Evolutionary Specialization.</title>
        <authorList>
            <person name="Sun Y."/>
            <person name="Deng T."/>
            <person name="Zhang A."/>
            <person name="Moore M.J."/>
            <person name="Landis J.B."/>
            <person name="Lin N."/>
            <person name="Zhang H."/>
            <person name="Zhang X."/>
            <person name="Huang J."/>
            <person name="Zhang X."/>
            <person name="Sun H."/>
            <person name="Wang H."/>
        </authorList>
    </citation>
    <scope>NUCLEOTIDE SEQUENCE [LARGE SCALE GENOMIC DNA]</scope>
    <source>
        <strain evidence="1">TB1705</strain>
        <tissue evidence="1">Leaf</tissue>
    </source>
</reference>
<comment type="caution">
    <text evidence="1">The sequence shown here is derived from an EMBL/GenBank/DDBJ whole genome shotgun (WGS) entry which is preliminary data.</text>
</comment>
<dbReference type="Proteomes" id="UP000541444">
    <property type="component" value="Unassembled WGS sequence"/>
</dbReference>
<keyword evidence="2" id="KW-1185">Reference proteome</keyword>